<name>A0ABD4SB34_9LACO</name>
<proteinExistence type="predicted"/>
<dbReference type="RefSeq" id="WP_231523203.1">
    <property type="nucleotide sequence ID" value="NZ_JAJNUD010000003.1"/>
</dbReference>
<dbReference type="InterPro" id="IPR006724">
    <property type="entry name" value="Phage_TTP"/>
</dbReference>
<reference evidence="1 2" key="1">
    <citation type="submission" date="2021-12" db="EMBL/GenBank/DDBJ databases">
        <title>Antimicrobial susceptibility of Lactobacillus delbrueckii subsp. lactis obtained from milk products and other habitats.</title>
        <authorList>
            <person name="Shani N."/>
        </authorList>
    </citation>
    <scope>NUCLEOTIDE SEQUENCE [LARGE SCALE GENOMIC DNA]</scope>
    <source>
        <strain evidence="1 2">CIRM BIA 266</strain>
    </source>
</reference>
<sequence>MTKKAGTSSFGIDYVVFGIVDDAGKLLTAENGVSTTGIVLVDGDGQGATTANVTNIEAAGTEQYANNQVKRIAHGLSRPQVALTMLDLDLELSNKMLGYDTDKTGGAVLRNGAKPNVAMLIASRDFNNNYHYLGFANGEMIETAMNHGTNNANETDANATFTYQALAPIPDGIFTDANGSSQPMKIWNSGLTGFDSAAMLKEVFGGYTDADIVKSHVSSITKPSTGLGV</sequence>
<organism evidence="1 2">
    <name type="scientific">Lactobacillus delbrueckii subsp. allosunkii</name>
    <dbReference type="NCBI Taxonomy" id="1050107"/>
    <lineage>
        <taxon>Bacteria</taxon>
        <taxon>Bacillati</taxon>
        <taxon>Bacillota</taxon>
        <taxon>Bacilli</taxon>
        <taxon>Lactobacillales</taxon>
        <taxon>Lactobacillaceae</taxon>
        <taxon>Lactobacillus</taxon>
    </lineage>
</organism>
<accession>A0ABD4SB34</accession>
<evidence type="ECO:0000313" key="2">
    <source>
        <dbReference type="Proteomes" id="UP001320314"/>
    </source>
</evidence>
<dbReference type="Proteomes" id="UP001320314">
    <property type="component" value="Unassembled WGS sequence"/>
</dbReference>
<gene>
    <name evidence="1" type="ORF">LOB39_02275</name>
</gene>
<protein>
    <submittedName>
        <fullName evidence="1">Phage tail protein</fullName>
    </submittedName>
</protein>
<evidence type="ECO:0000313" key="1">
    <source>
        <dbReference type="EMBL" id="MCD5517403.1"/>
    </source>
</evidence>
<dbReference type="AlphaFoldDB" id="A0ABD4SB34"/>
<dbReference type="EMBL" id="JAJNUD010000003">
    <property type="protein sequence ID" value="MCD5517403.1"/>
    <property type="molecule type" value="Genomic_DNA"/>
</dbReference>
<comment type="caution">
    <text evidence="1">The sequence shown here is derived from an EMBL/GenBank/DDBJ whole genome shotgun (WGS) entry which is preliminary data.</text>
</comment>
<dbReference type="Pfam" id="PF04630">
    <property type="entry name" value="Phage_TTP_1"/>
    <property type="match status" value="1"/>
</dbReference>